<proteinExistence type="predicted"/>
<evidence type="ECO:0000313" key="2">
    <source>
        <dbReference type="EMBL" id="ADG98807.1"/>
    </source>
</evidence>
<organism evidence="2 3">
    <name type="scientific">Segniliparus rotundus (strain ATCC BAA-972 / CDC 1076 / CIP 108378 / DSM 44985 / JCM 13578)</name>
    <dbReference type="NCBI Taxonomy" id="640132"/>
    <lineage>
        <taxon>Bacteria</taxon>
        <taxon>Bacillati</taxon>
        <taxon>Actinomycetota</taxon>
        <taxon>Actinomycetes</taxon>
        <taxon>Mycobacteriales</taxon>
        <taxon>Segniliparaceae</taxon>
        <taxon>Segniliparus</taxon>
    </lineage>
</organism>
<keyword evidence="3" id="KW-1185">Reference proteome</keyword>
<protein>
    <submittedName>
        <fullName evidence="2">Uncharacterized protein</fullName>
    </submittedName>
</protein>
<evidence type="ECO:0000256" key="1">
    <source>
        <dbReference type="SAM" id="Phobius"/>
    </source>
</evidence>
<reference evidence="2 3" key="1">
    <citation type="journal article" date="2010" name="Stand. Genomic Sci.">
        <title>Complete genome sequence of Segniliparus rotundus type strain (CDC 1076).</title>
        <authorList>
            <person name="Sikorski J."/>
            <person name="Lapidus A."/>
            <person name="Copeland A."/>
            <person name="Misra M."/>
            <person name="Glavina Del Rio T."/>
            <person name="Nolan M."/>
            <person name="Lucas S."/>
            <person name="Chen F."/>
            <person name="Tice H."/>
            <person name="Cheng J.F."/>
            <person name="Jando M."/>
            <person name="Schneider S."/>
            <person name="Bruce D."/>
            <person name="Goodwin L."/>
            <person name="Pitluck S."/>
            <person name="Liolios K."/>
            <person name="Mikhailova N."/>
            <person name="Pati A."/>
            <person name="Ivanova N."/>
            <person name="Mavromatis K."/>
            <person name="Chen A."/>
            <person name="Palaniappan K."/>
            <person name="Chertkov O."/>
            <person name="Land M."/>
            <person name="Hauser L."/>
            <person name="Chang Y.J."/>
            <person name="Jeffries C.D."/>
            <person name="Brettin T."/>
            <person name="Detter J.C."/>
            <person name="Han C."/>
            <person name="Rohde M."/>
            <person name="Goker M."/>
            <person name="Bristow J."/>
            <person name="Eisen J.A."/>
            <person name="Markowitz V."/>
            <person name="Hugenholtz P."/>
            <person name="Kyrpides N.C."/>
            <person name="Klenk H.P."/>
        </authorList>
    </citation>
    <scope>NUCLEOTIDE SEQUENCE [LARGE SCALE GENOMIC DNA]</scope>
    <source>
        <strain evidence="3">ATCC BAA-972 / CDC 1076 / CIP 108378 / DSM 44985 / JCM 13578</strain>
    </source>
</reference>
<feature type="transmembrane region" description="Helical" evidence="1">
    <location>
        <begin position="41"/>
        <end position="59"/>
    </location>
</feature>
<dbReference type="EMBL" id="CP001958">
    <property type="protein sequence ID" value="ADG98807.1"/>
    <property type="molecule type" value="Genomic_DNA"/>
</dbReference>
<name>D6ZAS1_SEGRD</name>
<feature type="transmembrane region" description="Helical" evidence="1">
    <location>
        <begin position="6"/>
        <end position="29"/>
    </location>
</feature>
<keyword evidence="1" id="KW-1133">Transmembrane helix</keyword>
<dbReference type="Proteomes" id="UP000002247">
    <property type="component" value="Chromosome"/>
</dbReference>
<sequence>MDLFDLFRVAAHWVCGALAATIWLGTVYATRGWFGGAKYELLWKLALWALAALALYRLYEQGMGALDPSPPPVEHHMPCDDPFGRCAKRRVA</sequence>
<accession>D6ZAS1</accession>
<keyword evidence="1" id="KW-0812">Transmembrane</keyword>
<dbReference type="KEGG" id="srt:Srot_2359"/>
<dbReference type="RefSeq" id="WP_013139257.1">
    <property type="nucleotide sequence ID" value="NC_014168.1"/>
</dbReference>
<evidence type="ECO:0000313" key="3">
    <source>
        <dbReference type="Proteomes" id="UP000002247"/>
    </source>
</evidence>
<dbReference type="STRING" id="640132.Srot_2359"/>
<keyword evidence="1" id="KW-0472">Membrane</keyword>
<dbReference type="HOGENOM" id="CLU_2411513_0_0_11"/>
<gene>
    <name evidence="2" type="ordered locus">Srot_2359</name>
</gene>
<dbReference type="AlphaFoldDB" id="D6ZAS1"/>